<feature type="region of interest" description="Disordered" evidence="2">
    <location>
        <begin position="145"/>
        <end position="168"/>
    </location>
</feature>
<proteinExistence type="predicted"/>
<keyword evidence="3" id="KW-0472">Membrane</keyword>
<keyword evidence="3" id="KW-1133">Transmembrane helix</keyword>
<evidence type="ECO:0000313" key="4">
    <source>
        <dbReference type="EMBL" id="KDP27107.1"/>
    </source>
</evidence>
<dbReference type="AlphaFoldDB" id="A0A067JT77"/>
<dbReference type="Proteomes" id="UP000027138">
    <property type="component" value="Unassembled WGS sequence"/>
</dbReference>
<evidence type="ECO:0000256" key="2">
    <source>
        <dbReference type="SAM" id="MobiDB-lite"/>
    </source>
</evidence>
<feature type="region of interest" description="Disordered" evidence="2">
    <location>
        <begin position="1"/>
        <end position="25"/>
    </location>
</feature>
<protein>
    <submittedName>
        <fullName evidence="4">Uncharacterized protein</fullName>
    </submittedName>
</protein>
<name>A0A067JT77_JATCU</name>
<evidence type="ECO:0000313" key="5">
    <source>
        <dbReference type="Proteomes" id="UP000027138"/>
    </source>
</evidence>
<keyword evidence="5" id="KW-1185">Reference proteome</keyword>
<gene>
    <name evidence="4" type="ORF">JCGZ_22039</name>
</gene>
<evidence type="ECO:0000256" key="1">
    <source>
        <dbReference type="SAM" id="Coils"/>
    </source>
</evidence>
<organism evidence="4 5">
    <name type="scientific">Jatropha curcas</name>
    <name type="common">Barbados nut</name>
    <dbReference type="NCBI Taxonomy" id="180498"/>
    <lineage>
        <taxon>Eukaryota</taxon>
        <taxon>Viridiplantae</taxon>
        <taxon>Streptophyta</taxon>
        <taxon>Embryophyta</taxon>
        <taxon>Tracheophyta</taxon>
        <taxon>Spermatophyta</taxon>
        <taxon>Magnoliopsida</taxon>
        <taxon>eudicotyledons</taxon>
        <taxon>Gunneridae</taxon>
        <taxon>Pentapetalae</taxon>
        <taxon>rosids</taxon>
        <taxon>fabids</taxon>
        <taxon>Malpighiales</taxon>
        <taxon>Euphorbiaceae</taxon>
        <taxon>Crotonoideae</taxon>
        <taxon>Jatropheae</taxon>
        <taxon>Jatropha</taxon>
    </lineage>
</organism>
<evidence type="ECO:0000256" key="3">
    <source>
        <dbReference type="SAM" id="Phobius"/>
    </source>
</evidence>
<feature type="transmembrane region" description="Helical" evidence="3">
    <location>
        <begin position="35"/>
        <end position="56"/>
    </location>
</feature>
<feature type="compositionally biased region" description="Polar residues" evidence="2">
    <location>
        <begin position="151"/>
        <end position="164"/>
    </location>
</feature>
<dbReference type="EMBL" id="KK914869">
    <property type="protein sequence ID" value="KDP27107.1"/>
    <property type="molecule type" value="Genomic_DNA"/>
</dbReference>
<keyword evidence="3" id="KW-0812">Transmembrane</keyword>
<keyword evidence="1" id="KW-0175">Coiled coil</keyword>
<feature type="coiled-coil region" evidence="1">
    <location>
        <begin position="243"/>
        <end position="297"/>
    </location>
</feature>
<reference evidence="4 5" key="1">
    <citation type="journal article" date="2014" name="PLoS ONE">
        <title>Global Analysis of Gene Expression Profiles in Physic Nut (Jatropha curcas L.) Seedlings Exposed to Salt Stress.</title>
        <authorList>
            <person name="Zhang L."/>
            <person name="Zhang C."/>
            <person name="Wu P."/>
            <person name="Chen Y."/>
            <person name="Li M."/>
            <person name="Jiang H."/>
            <person name="Wu G."/>
        </authorList>
    </citation>
    <scope>NUCLEOTIDE SEQUENCE [LARGE SCALE GENOMIC DNA]</scope>
    <source>
        <strain evidence="5">cv. GZQX0401</strain>
        <tissue evidence="4">Young leaves</tissue>
    </source>
</reference>
<sequence>MGSSSDEDNRVLVDQSEDEDVQGADSRVEKRTLELLIFLLILMKASSLTYVLRFGIPNQWANDLMLHLPTSLTPKDQKCVDLIKTRGLRSMNLRQVIVMSYPVYSPTGPLRPHPSASAEAMKRKAKEGSSDKGVQLVILDPQSVEGGAASEPTQTDHTPMSPSTERARKDQGRCPFLFLLHSLCGWQSSRNLSLLFEEVWAELQPSNDGPSREISRIASSLRIFIRLNIWMTWRKLKCAYTTMEVKKNEMEDALKSIAMKEQEAQYKAEIVAWDAELEKLHGENRALAERVKILEAKNQEEDYEHQRLWDLKGSMEEDLAEECLNLRSNILAKLRV</sequence>
<accession>A0A067JT77</accession>